<comment type="similarity">
    <text evidence="3">Belongs to the peptidase C19 family.</text>
</comment>
<reference evidence="16" key="1">
    <citation type="submission" date="2022-11" db="EMBL/GenBank/DDBJ databases">
        <authorList>
            <person name="Kikuchi T."/>
        </authorList>
    </citation>
    <scope>NUCLEOTIDE SEQUENCE</scope>
    <source>
        <strain evidence="16">PS1010</strain>
    </source>
</reference>
<dbReference type="InterPro" id="IPR001394">
    <property type="entry name" value="Peptidase_C19_UCH"/>
</dbReference>
<dbReference type="OrthoDB" id="420187at2759"/>
<organism evidence="16 17">
    <name type="scientific">Caenorhabditis angaria</name>
    <dbReference type="NCBI Taxonomy" id="860376"/>
    <lineage>
        <taxon>Eukaryota</taxon>
        <taxon>Metazoa</taxon>
        <taxon>Ecdysozoa</taxon>
        <taxon>Nematoda</taxon>
        <taxon>Chromadorea</taxon>
        <taxon>Rhabditida</taxon>
        <taxon>Rhabditina</taxon>
        <taxon>Rhabditomorpha</taxon>
        <taxon>Rhabditoidea</taxon>
        <taxon>Rhabditidae</taxon>
        <taxon>Peloderinae</taxon>
        <taxon>Caenorhabditis</taxon>
    </lineage>
</organism>
<evidence type="ECO:0000256" key="10">
    <source>
        <dbReference type="ARBA" id="ARBA00041300"/>
    </source>
</evidence>
<dbReference type="PANTHER" id="PTHR24006">
    <property type="entry name" value="UBIQUITIN CARBOXYL-TERMINAL HYDROLASE"/>
    <property type="match status" value="1"/>
</dbReference>
<gene>
    <name evidence="16" type="ORF">CAMP_LOCUS17942</name>
</gene>
<comment type="subcellular location">
    <subcellularLocation>
        <location evidence="2">Nucleus</location>
        <location evidence="2">Nucleolus</location>
    </subcellularLocation>
</comment>
<dbReference type="PROSITE" id="PS00973">
    <property type="entry name" value="USP_2"/>
    <property type="match status" value="1"/>
</dbReference>
<evidence type="ECO:0000256" key="11">
    <source>
        <dbReference type="ARBA" id="ARBA00042154"/>
    </source>
</evidence>
<evidence type="ECO:0000256" key="12">
    <source>
        <dbReference type="ARBA" id="ARBA00042420"/>
    </source>
</evidence>
<dbReference type="GO" id="GO:0004843">
    <property type="term" value="F:cysteine-type deubiquitinase activity"/>
    <property type="evidence" value="ECO:0007669"/>
    <property type="project" value="UniProtKB-EC"/>
</dbReference>
<dbReference type="PROSITE" id="PS50235">
    <property type="entry name" value="USP_3"/>
    <property type="match status" value="1"/>
</dbReference>
<dbReference type="EC" id="3.4.19.12" evidence="4"/>
<evidence type="ECO:0000259" key="15">
    <source>
        <dbReference type="PROSITE" id="PS50235"/>
    </source>
</evidence>
<dbReference type="GO" id="GO:0005730">
    <property type="term" value="C:nucleolus"/>
    <property type="evidence" value="ECO:0007669"/>
    <property type="project" value="UniProtKB-SubCell"/>
</dbReference>
<feature type="compositionally biased region" description="Basic and acidic residues" evidence="14">
    <location>
        <begin position="496"/>
        <end position="505"/>
    </location>
</feature>
<dbReference type="PANTHER" id="PTHR24006:SF758">
    <property type="entry name" value="UBIQUITIN CARBOXYL-TERMINAL HYDROLASE 36"/>
    <property type="match status" value="1"/>
</dbReference>
<dbReference type="GO" id="GO:0005829">
    <property type="term" value="C:cytosol"/>
    <property type="evidence" value="ECO:0007669"/>
    <property type="project" value="TreeGrafter"/>
</dbReference>
<sequence length="518" mass="59715">MEPARNDQNQARSRHPDLNINNPTSSSLEGEHIPPLPIRCLRSEQARNAAYLRRPEIDDELPEIKVMKKIVDESEDQDGLINVSRHIPSPLPVEGHGRSEDESAGDFFGATEGEGVVLPKYAWSWRDVNAHPLLTEKGVQNTRNKCYAISTLQLLAHIPPVLKIVEDHRHEDNAYHRQCLACEWTRYMLHVNVRSKDTSFAWFERCFESIWPIVQKGEQEDATEALFHILLKLDYIASSNYPTLTKFVASEDIFGFKIKIERRCHDCNFLFSNNQVHKALNLTFPQDQENTPQYPLPKYAKHPRSKREYDLDELFQHYFQINRFSSICDRCKEEKLVSERAYMLRFPNILLIHILRFNAGSGFINKIDNPVVAPNGLKLGKYATAEGVEADYELSGMLIHSGSNCEKGHYHTIVQKYRQPDEWINLDDHMVGEVKQRFEKQAYLLVYRRSAHAQVDKVYVRDYSRPFDYSSSFLTSDHDPPAAPLNGNSNSKKRERTPPKRESPRRGAKNGSPKTDGK</sequence>
<dbReference type="GO" id="GO:0006508">
    <property type="term" value="P:proteolysis"/>
    <property type="evidence" value="ECO:0007669"/>
    <property type="project" value="UniProtKB-KW"/>
</dbReference>
<dbReference type="InterPro" id="IPR050164">
    <property type="entry name" value="Peptidase_C19"/>
</dbReference>
<feature type="region of interest" description="Disordered" evidence="14">
    <location>
        <begin position="473"/>
        <end position="518"/>
    </location>
</feature>
<protein>
    <recommendedName>
        <fullName evidence="9">Ubiquitin carboxyl-terminal hydrolase 36</fullName>
        <ecNumber evidence="4">3.4.19.12</ecNumber>
    </recommendedName>
    <alternativeName>
        <fullName evidence="12">Deubiquitinating enzyme 36</fullName>
    </alternativeName>
    <alternativeName>
        <fullName evidence="11">Protein scrawny</fullName>
    </alternativeName>
    <alternativeName>
        <fullName evidence="10">Ubiquitin thioesterase 36</fullName>
    </alternativeName>
    <alternativeName>
        <fullName evidence="13">Ubiquitin-specific-processing protease 36</fullName>
    </alternativeName>
</protein>
<comment type="catalytic activity">
    <reaction evidence="1">
        <text>Thiol-dependent hydrolysis of ester, thioester, amide, peptide and isopeptide bonds formed by the C-terminal Gly of ubiquitin (a 76-residue protein attached to proteins as an intracellular targeting signal).</text>
        <dbReference type="EC" id="3.4.19.12"/>
    </reaction>
</comment>
<accession>A0A9P1NA44</accession>
<evidence type="ECO:0000256" key="2">
    <source>
        <dbReference type="ARBA" id="ARBA00004604"/>
    </source>
</evidence>
<dbReference type="AlphaFoldDB" id="A0A9P1NA44"/>
<keyword evidence="17" id="KW-1185">Reference proteome</keyword>
<dbReference type="GO" id="GO:0042981">
    <property type="term" value="P:regulation of apoptotic process"/>
    <property type="evidence" value="ECO:0007669"/>
    <property type="project" value="TreeGrafter"/>
</dbReference>
<keyword evidence="8" id="KW-0788">Thiol protease</keyword>
<keyword evidence="6" id="KW-0833">Ubl conjugation pathway</keyword>
<evidence type="ECO:0000256" key="5">
    <source>
        <dbReference type="ARBA" id="ARBA00022670"/>
    </source>
</evidence>
<evidence type="ECO:0000256" key="6">
    <source>
        <dbReference type="ARBA" id="ARBA00022786"/>
    </source>
</evidence>
<dbReference type="Gene3D" id="3.90.70.10">
    <property type="entry name" value="Cysteine proteinases"/>
    <property type="match status" value="1"/>
</dbReference>
<evidence type="ECO:0000256" key="4">
    <source>
        <dbReference type="ARBA" id="ARBA00012759"/>
    </source>
</evidence>
<evidence type="ECO:0000256" key="3">
    <source>
        <dbReference type="ARBA" id="ARBA00009085"/>
    </source>
</evidence>
<feature type="region of interest" description="Disordered" evidence="14">
    <location>
        <begin position="83"/>
        <end position="106"/>
    </location>
</feature>
<evidence type="ECO:0000256" key="8">
    <source>
        <dbReference type="ARBA" id="ARBA00022807"/>
    </source>
</evidence>
<evidence type="ECO:0000256" key="1">
    <source>
        <dbReference type="ARBA" id="ARBA00000707"/>
    </source>
</evidence>
<feature type="compositionally biased region" description="Polar residues" evidence="14">
    <location>
        <begin position="19"/>
        <end position="28"/>
    </location>
</feature>
<comment type="caution">
    <text evidence="16">The sequence shown here is derived from an EMBL/GenBank/DDBJ whole genome shotgun (WGS) entry which is preliminary data.</text>
</comment>
<evidence type="ECO:0000256" key="7">
    <source>
        <dbReference type="ARBA" id="ARBA00022801"/>
    </source>
</evidence>
<evidence type="ECO:0000313" key="17">
    <source>
        <dbReference type="Proteomes" id="UP001152747"/>
    </source>
</evidence>
<keyword evidence="7" id="KW-0378">Hydrolase</keyword>
<dbReference type="Pfam" id="PF00443">
    <property type="entry name" value="UCH"/>
    <property type="match status" value="1"/>
</dbReference>
<dbReference type="InterPro" id="IPR028889">
    <property type="entry name" value="USP"/>
</dbReference>
<feature type="region of interest" description="Disordered" evidence="14">
    <location>
        <begin position="1"/>
        <end position="34"/>
    </location>
</feature>
<dbReference type="Proteomes" id="UP001152747">
    <property type="component" value="Unassembled WGS sequence"/>
</dbReference>
<evidence type="ECO:0000256" key="9">
    <source>
        <dbReference type="ARBA" id="ARBA00039432"/>
    </source>
</evidence>
<feature type="compositionally biased region" description="Polar residues" evidence="14">
    <location>
        <begin position="1"/>
        <end position="11"/>
    </location>
</feature>
<dbReference type="SUPFAM" id="SSF54001">
    <property type="entry name" value="Cysteine proteinases"/>
    <property type="match status" value="1"/>
</dbReference>
<feature type="domain" description="USP" evidence="15">
    <location>
        <begin position="137"/>
        <end position="450"/>
    </location>
</feature>
<dbReference type="EMBL" id="CANHGI010000006">
    <property type="protein sequence ID" value="CAI5455305.1"/>
    <property type="molecule type" value="Genomic_DNA"/>
</dbReference>
<evidence type="ECO:0000256" key="14">
    <source>
        <dbReference type="SAM" id="MobiDB-lite"/>
    </source>
</evidence>
<dbReference type="InterPro" id="IPR018200">
    <property type="entry name" value="USP_CS"/>
</dbReference>
<evidence type="ECO:0000313" key="16">
    <source>
        <dbReference type="EMBL" id="CAI5455305.1"/>
    </source>
</evidence>
<evidence type="ECO:0000256" key="13">
    <source>
        <dbReference type="ARBA" id="ARBA00043009"/>
    </source>
</evidence>
<dbReference type="GO" id="GO:0016579">
    <property type="term" value="P:protein deubiquitination"/>
    <property type="evidence" value="ECO:0007669"/>
    <property type="project" value="InterPro"/>
</dbReference>
<name>A0A9P1NA44_9PELO</name>
<proteinExistence type="inferred from homology"/>
<dbReference type="InterPro" id="IPR038765">
    <property type="entry name" value="Papain-like_cys_pep_sf"/>
</dbReference>
<keyword evidence="5" id="KW-0645">Protease</keyword>